<dbReference type="PANTHER" id="PTHR11527">
    <property type="entry name" value="HEAT-SHOCK PROTEIN 20 FAMILY MEMBER"/>
    <property type="match status" value="1"/>
</dbReference>
<name>A0A2R4WY69_9EURY</name>
<gene>
    <name evidence="4" type="ORF">HARCEL1_01455</name>
</gene>
<dbReference type="RefSeq" id="WP_108380845.1">
    <property type="nucleotide sequence ID" value="NZ_CP028858.1"/>
</dbReference>
<dbReference type="GeneID" id="36511132"/>
<dbReference type="EMBL" id="CP028858">
    <property type="protein sequence ID" value="AWB26476.1"/>
    <property type="molecule type" value="Genomic_DNA"/>
</dbReference>
<sequence>MALPANPASSWLQRTGFPRLFETSGTDYELYEQDDEFVLSVELPGFDPAEITVTWDDGVLNVAAEHTEESRGERRTYHRRFRFPKTIADDDIVADYESGLLEVTLPVERGATTQGKEIEIRT</sequence>
<dbReference type="Gene3D" id="2.60.40.790">
    <property type="match status" value="1"/>
</dbReference>
<accession>A0A2R4WY69</accession>
<dbReference type="AlphaFoldDB" id="A0A2R4WY69"/>
<keyword evidence="5" id="KW-1185">Reference proteome</keyword>
<comment type="similarity">
    <text evidence="1 2">Belongs to the small heat shock protein (HSP20) family.</text>
</comment>
<organism evidence="4 5">
    <name type="scientific">Halococcoides cellulosivorans</name>
    <dbReference type="NCBI Taxonomy" id="1679096"/>
    <lineage>
        <taxon>Archaea</taxon>
        <taxon>Methanobacteriati</taxon>
        <taxon>Methanobacteriota</taxon>
        <taxon>Stenosarchaea group</taxon>
        <taxon>Halobacteria</taxon>
        <taxon>Halobacteriales</taxon>
        <taxon>Haloarculaceae</taxon>
        <taxon>Halococcoides</taxon>
    </lineage>
</organism>
<dbReference type="SUPFAM" id="SSF49764">
    <property type="entry name" value="HSP20-like chaperones"/>
    <property type="match status" value="1"/>
</dbReference>
<protein>
    <submittedName>
        <fullName evidence="4">Molecular chaperone Hsp20</fullName>
    </submittedName>
</protein>
<proteinExistence type="inferred from homology"/>
<evidence type="ECO:0000259" key="3">
    <source>
        <dbReference type="PROSITE" id="PS01031"/>
    </source>
</evidence>
<evidence type="ECO:0000313" key="4">
    <source>
        <dbReference type="EMBL" id="AWB26476.1"/>
    </source>
</evidence>
<dbReference type="InterPro" id="IPR008978">
    <property type="entry name" value="HSP20-like_chaperone"/>
</dbReference>
<evidence type="ECO:0000256" key="1">
    <source>
        <dbReference type="PROSITE-ProRule" id="PRU00285"/>
    </source>
</evidence>
<dbReference type="Pfam" id="PF00011">
    <property type="entry name" value="HSP20"/>
    <property type="match status" value="1"/>
</dbReference>
<feature type="domain" description="SHSP" evidence="3">
    <location>
        <begin position="19"/>
        <end position="122"/>
    </location>
</feature>
<reference evidence="4 5" key="1">
    <citation type="submission" date="2018-04" db="EMBL/GenBank/DDBJ databases">
        <title>Halococcoides cellulosivorans gen. nov., sp. nov., an extremely halophilic cellulose-utilizing haloarchaeon from hypersaline lakes.</title>
        <authorList>
            <person name="Sorokin D.Y."/>
            <person name="Toshchakov S.V."/>
            <person name="Samarov N.I."/>
            <person name="Korzhenkov A."/>
            <person name="Kublanov I.V."/>
        </authorList>
    </citation>
    <scope>NUCLEOTIDE SEQUENCE [LARGE SCALE GENOMIC DNA]</scope>
    <source>
        <strain evidence="4 5">HArcel1</strain>
    </source>
</reference>
<dbReference type="Proteomes" id="UP000244727">
    <property type="component" value="Chromosome"/>
</dbReference>
<dbReference type="PROSITE" id="PS01031">
    <property type="entry name" value="SHSP"/>
    <property type="match status" value="1"/>
</dbReference>
<dbReference type="InterPro" id="IPR002068">
    <property type="entry name" value="A-crystallin/Hsp20_dom"/>
</dbReference>
<evidence type="ECO:0000256" key="2">
    <source>
        <dbReference type="RuleBase" id="RU003616"/>
    </source>
</evidence>
<evidence type="ECO:0000313" key="5">
    <source>
        <dbReference type="Proteomes" id="UP000244727"/>
    </source>
</evidence>
<dbReference type="CDD" id="cd06464">
    <property type="entry name" value="ACD_sHsps-like"/>
    <property type="match status" value="1"/>
</dbReference>
<dbReference type="InterPro" id="IPR031107">
    <property type="entry name" value="Small_HSP"/>
</dbReference>
<dbReference type="KEGG" id="harc:HARCEL1_01455"/>